<feature type="compositionally biased region" description="Basic and acidic residues" evidence="1">
    <location>
        <begin position="31"/>
        <end position="41"/>
    </location>
</feature>
<feature type="region of interest" description="Disordered" evidence="1">
    <location>
        <begin position="55"/>
        <end position="82"/>
    </location>
</feature>
<feature type="region of interest" description="Disordered" evidence="1">
    <location>
        <begin position="1"/>
        <end position="42"/>
    </location>
</feature>
<reference evidence="2 3" key="1">
    <citation type="submission" date="2017-11" db="EMBL/GenBank/DDBJ databases">
        <title>De-novo sequencing of pomegranate (Punica granatum L.) genome.</title>
        <authorList>
            <person name="Akparov Z."/>
            <person name="Amiraslanov A."/>
            <person name="Hajiyeva S."/>
            <person name="Abbasov M."/>
            <person name="Kaur K."/>
            <person name="Hamwieh A."/>
            <person name="Solovyev V."/>
            <person name="Salamov A."/>
            <person name="Braich B."/>
            <person name="Kosarev P."/>
            <person name="Mahmoud A."/>
            <person name="Hajiyev E."/>
            <person name="Babayeva S."/>
            <person name="Izzatullayeva V."/>
            <person name="Mammadov A."/>
            <person name="Mammadov A."/>
            <person name="Sharifova S."/>
            <person name="Ojaghi J."/>
            <person name="Eynullazada K."/>
            <person name="Bayramov B."/>
            <person name="Abdulazimova A."/>
            <person name="Shahmuradov I."/>
        </authorList>
    </citation>
    <scope>NUCLEOTIDE SEQUENCE [LARGE SCALE GENOMIC DNA]</scope>
    <source>
        <strain evidence="3">cv. AG2017</strain>
        <tissue evidence="2">Leaf</tissue>
    </source>
</reference>
<keyword evidence="3" id="KW-1185">Reference proteome</keyword>
<dbReference type="EMBL" id="PGOL01001465">
    <property type="protein sequence ID" value="PKI57939.1"/>
    <property type="molecule type" value="Genomic_DNA"/>
</dbReference>
<evidence type="ECO:0000313" key="2">
    <source>
        <dbReference type="EMBL" id="PKI57939.1"/>
    </source>
</evidence>
<gene>
    <name evidence="2" type="ORF">CRG98_021654</name>
</gene>
<sequence length="217" mass="24014">MEKPWWPRMNRGELMGPSLGTRPGVLPSLDSRGKESEKWQEGRVTWLDVEGSRYPRAATAATRRKSGPHDSSDHGIKQGQVPRTPKGQIYIFVTRLKRARVWTSSKTGRMEGSAMRDLVVARYGQAVAWGWSRGLGLSRGLELSPRLFLARGKVGRSSRRSMSGAGEPKWGADSAVTRGRPSWPPTPHDKRVMPTFAGRPPAAFTLPQGQGELWTEG</sequence>
<accession>A0A2I0JNU1</accession>
<dbReference type="Proteomes" id="UP000233551">
    <property type="component" value="Unassembled WGS sequence"/>
</dbReference>
<proteinExistence type="predicted"/>
<comment type="caution">
    <text evidence="2">The sequence shown here is derived from an EMBL/GenBank/DDBJ whole genome shotgun (WGS) entry which is preliminary data.</text>
</comment>
<protein>
    <submittedName>
        <fullName evidence="2">Uncharacterized protein</fullName>
    </submittedName>
</protein>
<name>A0A2I0JNU1_PUNGR</name>
<dbReference type="AlphaFoldDB" id="A0A2I0JNU1"/>
<feature type="compositionally biased region" description="Basic and acidic residues" evidence="1">
    <location>
        <begin position="67"/>
        <end position="76"/>
    </location>
</feature>
<feature type="region of interest" description="Disordered" evidence="1">
    <location>
        <begin position="156"/>
        <end position="217"/>
    </location>
</feature>
<evidence type="ECO:0000256" key="1">
    <source>
        <dbReference type="SAM" id="MobiDB-lite"/>
    </source>
</evidence>
<organism evidence="2 3">
    <name type="scientific">Punica granatum</name>
    <name type="common">Pomegranate</name>
    <dbReference type="NCBI Taxonomy" id="22663"/>
    <lineage>
        <taxon>Eukaryota</taxon>
        <taxon>Viridiplantae</taxon>
        <taxon>Streptophyta</taxon>
        <taxon>Embryophyta</taxon>
        <taxon>Tracheophyta</taxon>
        <taxon>Spermatophyta</taxon>
        <taxon>Magnoliopsida</taxon>
        <taxon>eudicotyledons</taxon>
        <taxon>Gunneridae</taxon>
        <taxon>Pentapetalae</taxon>
        <taxon>rosids</taxon>
        <taxon>malvids</taxon>
        <taxon>Myrtales</taxon>
        <taxon>Lythraceae</taxon>
        <taxon>Punica</taxon>
    </lineage>
</organism>
<evidence type="ECO:0000313" key="3">
    <source>
        <dbReference type="Proteomes" id="UP000233551"/>
    </source>
</evidence>